<dbReference type="eggNOG" id="ENOG502RFWD">
    <property type="taxonomic scope" value="Eukaryota"/>
</dbReference>
<dbReference type="KEGG" id="lpan:LPMP_050040"/>
<feature type="coiled-coil region" evidence="1">
    <location>
        <begin position="398"/>
        <end position="467"/>
    </location>
</feature>
<feature type="coiled-coil region" evidence="1">
    <location>
        <begin position="252"/>
        <end position="350"/>
    </location>
</feature>
<protein>
    <submittedName>
        <fullName evidence="2">Paraflagellar rod component par4, putative</fullName>
    </submittedName>
</protein>
<dbReference type="GeneID" id="22572082"/>
<evidence type="ECO:0000313" key="3">
    <source>
        <dbReference type="Proteomes" id="UP000063063"/>
    </source>
</evidence>
<organism evidence="2 3">
    <name type="scientific">Leishmania panamensis</name>
    <dbReference type="NCBI Taxonomy" id="5679"/>
    <lineage>
        <taxon>Eukaryota</taxon>
        <taxon>Discoba</taxon>
        <taxon>Euglenozoa</taxon>
        <taxon>Kinetoplastea</taxon>
        <taxon>Metakinetoplastina</taxon>
        <taxon>Trypanosomatida</taxon>
        <taxon>Trypanosomatidae</taxon>
        <taxon>Leishmaniinae</taxon>
        <taxon>Leishmania</taxon>
        <taxon>Leishmania guyanensis species complex</taxon>
    </lineage>
</organism>
<dbReference type="RefSeq" id="XP_010703767.1">
    <property type="nucleotide sequence ID" value="XM_010705465.1"/>
</dbReference>
<name>A0A088RI32_LEIPA</name>
<keyword evidence="3" id="KW-1185">Reference proteome</keyword>
<reference evidence="2 3" key="1">
    <citation type="journal article" date="2015" name="Sci. Rep.">
        <title>The genome of Leishmania panamensis: insights into genomics of the L. (Viannia) subgenus.</title>
        <authorList>
            <person name="Llanes A."/>
            <person name="Restrepo C.M."/>
            <person name="Vecchio G.D."/>
            <person name="Anguizola F.J."/>
            <person name="Lleonart R."/>
        </authorList>
    </citation>
    <scope>NUCLEOTIDE SEQUENCE [LARGE SCALE GENOMIC DNA]</scope>
    <source>
        <strain evidence="2 3">MHOM/PA/94/PSC-1</strain>
    </source>
</reference>
<dbReference type="OrthoDB" id="250119at2759"/>
<dbReference type="EMBL" id="CP009374">
    <property type="protein sequence ID" value="AIN95445.1"/>
    <property type="molecule type" value="Genomic_DNA"/>
</dbReference>
<accession>A0A088RI32</accession>
<dbReference type="VEuPathDB" id="TriTrypDB:LPMP_050040"/>
<gene>
    <name evidence="2" type="ORF">LPMP_050040</name>
</gene>
<dbReference type="VEuPathDB" id="TriTrypDB:LPAL13_050005400"/>
<dbReference type="AlphaFoldDB" id="A0A088RI32"/>
<evidence type="ECO:0000256" key="1">
    <source>
        <dbReference type="SAM" id="Coils"/>
    </source>
</evidence>
<proteinExistence type="predicted"/>
<dbReference type="Proteomes" id="UP000063063">
    <property type="component" value="Chromosome 5"/>
</dbReference>
<keyword evidence="1" id="KW-0175">Coiled coil</keyword>
<evidence type="ECO:0000313" key="2">
    <source>
        <dbReference type="EMBL" id="AIN95445.1"/>
    </source>
</evidence>
<feature type="coiled-coil region" evidence="1">
    <location>
        <begin position="29"/>
        <end position="59"/>
    </location>
</feature>
<sequence length="581" mass="68218">MVGKKGKGKKATLAKAKAEEQRLIQLRALEAEAEEFQRFENERRQHDEQEERIAFLRDEQLRIMLEKDRRIEDVMQQLTRVTAAMQDDKTGYETQIHQLSMLRDALLNEESLLKVEMEELHEILQQERVSNATYVQQLRDTLESERSLHQEEKKNLRSQVCEATASMEHTKRQLQLSCESHESAEHEFKVKVRDLERELEKALTMNKALQDAVEGREIEDRKNVTLLQLLNAQLESDKRRYEVDLCEERDRTTHARGEASHLEAKLREAQRELDIVREEARKARVSCEDELREYKQLTEQVKFDAEYLHREMESMRAEHAAAAEKSEAAQAAMQAELQQCQVELEASQKKNSEVGSLLLRKEREHFDKVTFLNAQVANGRTAIARLQEKMERERTAHGDELQQHNDTIQQTMQELERVSNAESVQLRERHMYEQRLITDMDGLKATIRELRTRVMEQDDAYEQLRELKESEIERLRCILDAHFIPNRQDVEVSRASSRADELFLVSEELRSVKKEMALKETAAKETERWLRARIAEQVEVIDSLQLDLKRTELGRNESICTLKDEVRRLRKTLEVHCIPCS</sequence>